<evidence type="ECO:0000313" key="1">
    <source>
        <dbReference type="EMBL" id="MDN5200493.1"/>
    </source>
</evidence>
<dbReference type="EMBL" id="JAUJEA010000001">
    <property type="protein sequence ID" value="MDN5200493.1"/>
    <property type="molecule type" value="Genomic_DNA"/>
</dbReference>
<protein>
    <submittedName>
        <fullName evidence="1">Uncharacterized protein</fullName>
    </submittedName>
</protein>
<name>A0ABT8KL80_9BACT</name>
<comment type="caution">
    <text evidence="1">The sequence shown here is derived from an EMBL/GenBank/DDBJ whole genome shotgun (WGS) entry which is preliminary data.</text>
</comment>
<dbReference type="RefSeq" id="WP_346750516.1">
    <property type="nucleotide sequence ID" value="NZ_JAUJEA010000001.1"/>
</dbReference>
<gene>
    <name evidence="1" type="ORF">QQ008_03950</name>
</gene>
<dbReference type="Proteomes" id="UP001172082">
    <property type="component" value="Unassembled WGS sequence"/>
</dbReference>
<evidence type="ECO:0000313" key="2">
    <source>
        <dbReference type="Proteomes" id="UP001172082"/>
    </source>
</evidence>
<reference evidence="1" key="1">
    <citation type="submission" date="2023-06" db="EMBL/GenBank/DDBJ databases">
        <title>Genomic of Parafulvivirga corallium.</title>
        <authorList>
            <person name="Wang G."/>
        </authorList>
    </citation>
    <scope>NUCLEOTIDE SEQUENCE</scope>
    <source>
        <strain evidence="1">BMA10</strain>
    </source>
</reference>
<organism evidence="1 2">
    <name type="scientific">Splendidivirga corallicola</name>
    <dbReference type="NCBI Taxonomy" id="3051826"/>
    <lineage>
        <taxon>Bacteria</taxon>
        <taxon>Pseudomonadati</taxon>
        <taxon>Bacteroidota</taxon>
        <taxon>Cytophagia</taxon>
        <taxon>Cytophagales</taxon>
        <taxon>Splendidivirgaceae</taxon>
        <taxon>Splendidivirga</taxon>
    </lineage>
</organism>
<accession>A0ABT8KL80</accession>
<keyword evidence="2" id="KW-1185">Reference proteome</keyword>
<sequence length="642" mass="72962">MLSFFSFVQKTNAQSDSTIVKLDTITIKGNSYLLLGDKTIFIKSDTSLIIPDTINYLTGKSKAEVFYEKLRSGFYKRKLTKQIFDLVFSIPPSNLKLDSVSAIESEDPYLNYTNKIIGDITVRKLDVFGTSVNDTTRQPKSFAQKAINNLHVNSRGRVIFNNLLIKKGDRLSPMTVADNERLIRELPFIKDARIHIIERTASDTVDLLVITRDVWSLTPGLDFDGISDFAVSLNEKNLFGLGHELNNVFAFDSNFDPSFGYEGTYRIPNIKGTFISSEFNFAELYPRKGFTFSIGRNFITPDIIYAGGLQLGKQKIKEFRRINDDSTAILPAYEFNRQYLWFGRSFRLGFRNKTFEERSRLTIASSIENRQFNLRPVVGKDTNQFYHDRVLSLFSIGFSNRKYYKDRLIFGYGRTEDIPYGQLYELIFGFENGEFSNRKYAGIRIAKGGLIEKIGYFYGSLGAGSFFNGSEMEQGTIKLEGSFFSNLFNVDSYKFRQFIAVNYSKGINRFSDEFIDINNGNGIRGLSSTLLRGTEKLSLNFETVAFAPFQPLGFQIAIFGFADVGLVANGNSSLFSNDAYQGFGLGVRVRNDNLTFKAFQLRFAFYPLVPNNISQTDLDLTGNQSVQFRDFEIKEPTIIPFN</sequence>
<proteinExistence type="predicted"/>